<dbReference type="EMBL" id="ABOX02000011">
    <property type="protein sequence ID" value="EEF61272.1"/>
    <property type="molecule type" value="Genomic_DNA"/>
</dbReference>
<evidence type="ECO:0000256" key="6">
    <source>
        <dbReference type="SAM" id="Phobius"/>
    </source>
</evidence>
<feature type="transmembrane region" description="Helical" evidence="6">
    <location>
        <begin position="98"/>
        <end position="121"/>
    </location>
</feature>
<dbReference type="Proteomes" id="UP000003688">
    <property type="component" value="Unassembled WGS sequence"/>
</dbReference>
<dbReference type="Pfam" id="PF12679">
    <property type="entry name" value="ABC2_membrane_2"/>
    <property type="match status" value="1"/>
</dbReference>
<evidence type="ECO:0000313" key="8">
    <source>
        <dbReference type="Proteomes" id="UP000003688"/>
    </source>
</evidence>
<protein>
    <submittedName>
        <fullName evidence="7">ABC transporter, permease protein</fullName>
    </submittedName>
</protein>
<dbReference type="RefSeq" id="WP_007414856.1">
    <property type="nucleotide sequence ID" value="NZ_ABOX02000011.1"/>
</dbReference>
<feature type="transmembrane region" description="Helical" evidence="6">
    <location>
        <begin position="225"/>
        <end position="243"/>
    </location>
</feature>
<comment type="subcellular location">
    <subcellularLocation>
        <location evidence="1">Cell membrane</location>
        <topology evidence="1">Multi-pass membrane protein</topology>
    </subcellularLocation>
</comment>
<feature type="transmembrane region" description="Helical" evidence="6">
    <location>
        <begin position="15"/>
        <end position="39"/>
    </location>
</feature>
<dbReference type="GO" id="GO:0005886">
    <property type="term" value="C:plasma membrane"/>
    <property type="evidence" value="ECO:0007669"/>
    <property type="project" value="UniProtKB-SubCell"/>
</dbReference>
<dbReference type="InterPro" id="IPR051449">
    <property type="entry name" value="ABC-2_transporter_component"/>
</dbReference>
<evidence type="ECO:0000256" key="5">
    <source>
        <dbReference type="ARBA" id="ARBA00023136"/>
    </source>
</evidence>
<dbReference type="STRING" id="320771.Cflav_PD3989"/>
<evidence type="ECO:0000256" key="3">
    <source>
        <dbReference type="ARBA" id="ARBA00022692"/>
    </source>
</evidence>
<dbReference type="AlphaFoldDB" id="B9XGB0"/>
<evidence type="ECO:0000256" key="2">
    <source>
        <dbReference type="ARBA" id="ARBA00022475"/>
    </source>
</evidence>
<keyword evidence="8" id="KW-1185">Reference proteome</keyword>
<keyword evidence="3 6" id="KW-0812">Transmembrane</keyword>
<accession>B9XGB0</accession>
<keyword evidence="4 6" id="KW-1133">Transmembrane helix</keyword>
<feature type="transmembrane region" description="Helical" evidence="6">
    <location>
        <begin position="164"/>
        <end position="185"/>
    </location>
</feature>
<keyword evidence="2" id="KW-1003">Cell membrane</keyword>
<keyword evidence="5 6" id="KW-0472">Membrane</keyword>
<sequence>MSAFGNIKTVAKRELVAYFASPVAYVVIVIFLLLNGFFTFMLGGFFERGEASLVSFFTWHPWLYLFLVPAVGMRLWSEERRQGTMELLLTMPITPWQAIVGKFLASWLFLGIALALTFPIAMTVNYLGSPDNGVIFASYVGSFLMAGAYLAITSMTSAMTRNQVVSFIISVVICFLLILVGYPPVTNFLYRVMNFGPGVVETVASFSFMTHFDGFQKGILDSRDLIFFLSVMLFSLFTTGVIIREHRAG</sequence>
<dbReference type="GO" id="GO:0140359">
    <property type="term" value="F:ABC-type transporter activity"/>
    <property type="evidence" value="ECO:0007669"/>
    <property type="project" value="InterPro"/>
</dbReference>
<evidence type="ECO:0000256" key="4">
    <source>
        <dbReference type="ARBA" id="ARBA00022989"/>
    </source>
</evidence>
<organism evidence="7 8">
    <name type="scientific">Pedosphaera parvula (strain Ellin514)</name>
    <dbReference type="NCBI Taxonomy" id="320771"/>
    <lineage>
        <taxon>Bacteria</taxon>
        <taxon>Pseudomonadati</taxon>
        <taxon>Verrucomicrobiota</taxon>
        <taxon>Pedosphaerae</taxon>
        <taxon>Pedosphaerales</taxon>
        <taxon>Pedosphaeraceae</taxon>
        <taxon>Pedosphaera</taxon>
    </lineage>
</organism>
<evidence type="ECO:0000313" key="7">
    <source>
        <dbReference type="EMBL" id="EEF61272.1"/>
    </source>
</evidence>
<gene>
    <name evidence="7" type="ORF">Cflav_PD3989</name>
</gene>
<evidence type="ECO:0000256" key="1">
    <source>
        <dbReference type="ARBA" id="ARBA00004651"/>
    </source>
</evidence>
<dbReference type="PANTHER" id="PTHR30294">
    <property type="entry name" value="MEMBRANE COMPONENT OF ABC TRANSPORTER YHHJ-RELATED"/>
    <property type="match status" value="1"/>
</dbReference>
<feature type="transmembrane region" description="Helical" evidence="6">
    <location>
        <begin position="59"/>
        <end position="77"/>
    </location>
</feature>
<reference evidence="7 8" key="1">
    <citation type="journal article" date="2011" name="J. Bacteriol.">
        <title>Genome sequence of 'Pedosphaera parvula' Ellin514, an aerobic Verrucomicrobial isolate from pasture soil.</title>
        <authorList>
            <person name="Kant R."/>
            <person name="van Passel M.W."/>
            <person name="Sangwan P."/>
            <person name="Palva A."/>
            <person name="Lucas S."/>
            <person name="Copeland A."/>
            <person name="Lapidus A."/>
            <person name="Glavina Del Rio T."/>
            <person name="Dalin E."/>
            <person name="Tice H."/>
            <person name="Bruce D."/>
            <person name="Goodwin L."/>
            <person name="Pitluck S."/>
            <person name="Chertkov O."/>
            <person name="Larimer F.W."/>
            <person name="Land M.L."/>
            <person name="Hauser L."/>
            <person name="Brettin T.S."/>
            <person name="Detter J.C."/>
            <person name="Han S."/>
            <person name="de Vos W.M."/>
            <person name="Janssen P.H."/>
            <person name="Smidt H."/>
        </authorList>
    </citation>
    <scope>NUCLEOTIDE SEQUENCE [LARGE SCALE GENOMIC DNA]</scope>
    <source>
        <strain evidence="7 8">Ellin514</strain>
    </source>
</reference>
<name>B9XGB0_PEDPL</name>
<dbReference type="PANTHER" id="PTHR30294:SF29">
    <property type="entry name" value="MULTIDRUG ABC TRANSPORTER PERMEASE YBHS-RELATED"/>
    <property type="match status" value="1"/>
</dbReference>
<proteinExistence type="predicted"/>
<comment type="caution">
    <text evidence="7">The sequence shown here is derived from an EMBL/GenBank/DDBJ whole genome shotgun (WGS) entry which is preliminary data.</text>
</comment>
<dbReference type="OrthoDB" id="9794512at2"/>
<feature type="transmembrane region" description="Helical" evidence="6">
    <location>
        <begin position="133"/>
        <end position="152"/>
    </location>
</feature>